<organism evidence="1 2">
    <name type="scientific">Algoriphagus taiwanensis</name>
    <dbReference type="NCBI Taxonomy" id="1445656"/>
    <lineage>
        <taxon>Bacteria</taxon>
        <taxon>Pseudomonadati</taxon>
        <taxon>Bacteroidota</taxon>
        <taxon>Cytophagia</taxon>
        <taxon>Cytophagales</taxon>
        <taxon>Cyclobacteriaceae</taxon>
        <taxon>Algoriphagus</taxon>
    </lineage>
</organism>
<gene>
    <name evidence="1" type="ORF">Ataiwa_07180</name>
</gene>
<evidence type="ECO:0008006" key="3">
    <source>
        <dbReference type="Google" id="ProtNLM"/>
    </source>
</evidence>
<proteinExistence type="predicted"/>
<dbReference type="EMBL" id="BTPE01000002">
    <property type="protein sequence ID" value="GMQ32446.1"/>
    <property type="molecule type" value="Genomic_DNA"/>
</dbReference>
<comment type="caution">
    <text evidence="1">The sequence shown here is derived from an EMBL/GenBank/DDBJ whole genome shotgun (WGS) entry which is preliminary data.</text>
</comment>
<reference evidence="1 2" key="1">
    <citation type="submission" date="2023-08" db="EMBL/GenBank/DDBJ databases">
        <title>Draft genome sequence of Algoriphagus taiwanensis.</title>
        <authorList>
            <person name="Takatani N."/>
            <person name="Hosokawa M."/>
            <person name="Sawabe T."/>
        </authorList>
    </citation>
    <scope>NUCLEOTIDE SEQUENCE [LARGE SCALE GENOMIC DNA]</scope>
    <source>
        <strain evidence="1 2">JCM 19755</strain>
    </source>
</reference>
<dbReference type="Proteomes" id="UP001307705">
    <property type="component" value="Unassembled WGS sequence"/>
</dbReference>
<sequence>MSAYLGFTNYDLRTGNLDLNTFQVDISEANFQTPFLPYLLTSKLPCLSTQSFNR</sequence>
<evidence type="ECO:0000313" key="2">
    <source>
        <dbReference type="Proteomes" id="UP001307705"/>
    </source>
</evidence>
<evidence type="ECO:0000313" key="1">
    <source>
        <dbReference type="EMBL" id="GMQ32446.1"/>
    </source>
</evidence>
<protein>
    <recommendedName>
        <fullName evidence="3">Pentapeptide repeat-containing protein</fullName>
    </recommendedName>
</protein>
<accession>A0ABQ6PXT8</accession>
<name>A0ABQ6PXT8_9BACT</name>
<keyword evidence="2" id="KW-1185">Reference proteome</keyword>